<name>A0A327QLB3_9BACT</name>
<feature type="chain" id="PRO_5016329929" description="LTXXQ motif family protein" evidence="2">
    <location>
        <begin position="24"/>
        <end position="171"/>
    </location>
</feature>
<gene>
    <name evidence="3" type="ORF">LX64_03011</name>
</gene>
<feature type="compositionally biased region" description="Polar residues" evidence="1">
    <location>
        <begin position="86"/>
        <end position="96"/>
    </location>
</feature>
<organism evidence="3 4">
    <name type="scientific">Chitinophaga skermanii</name>
    <dbReference type="NCBI Taxonomy" id="331697"/>
    <lineage>
        <taxon>Bacteria</taxon>
        <taxon>Pseudomonadati</taxon>
        <taxon>Bacteroidota</taxon>
        <taxon>Chitinophagia</taxon>
        <taxon>Chitinophagales</taxon>
        <taxon>Chitinophagaceae</taxon>
        <taxon>Chitinophaga</taxon>
    </lineage>
</organism>
<feature type="signal peptide" evidence="2">
    <location>
        <begin position="1"/>
        <end position="23"/>
    </location>
</feature>
<evidence type="ECO:0000256" key="1">
    <source>
        <dbReference type="SAM" id="MobiDB-lite"/>
    </source>
</evidence>
<protein>
    <recommendedName>
        <fullName evidence="5">LTXXQ motif family protein</fullName>
    </recommendedName>
</protein>
<keyword evidence="2" id="KW-0732">Signal</keyword>
<sequence>MKQLLFACLLLPALFGMIPIARAQESSKPKDPKEKIKSLEILFIAKQLDLSQAEAKNFWPVYDQYTKEVDNLIAENKLAQEEAAKSNDNSDPMQNQRLEKQFEFERRMVEIKVKYKNEFMKVLPARKVNTFYKAERDFKDLIYRQLRQRREQRAMQMLRQSPPPGPGGNRR</sequence>
<evidence type="ECO:0000256" key="2">
    <source>
        <dbReference type="SAM" id="SignalP"/>
    </source>
</evidence>
<evidence type="ECO:0008006" key="5">
    <source>
        <dbReference type="Google" id="ProtNLM"/>
    </source>
</evidence>
<feature type="region of interest" description="Disordered" evidence="1">
    <location>
        <begin position="80"/>
        <end position="99"/>
    </location>
</feature>
<keyword evidence="4" id="KW-1185">Reference proteome</keyword>
<dbReference type="RefSeq" id="WP_111598439.1">
    <property type="nucleotide sequence ID" value="NZ_QLLL01000005.1"/>
</dbReference>
<comment type="caution">
    <text evidence="3">The sequence shown here is derived from an EMBL/GenBank/DDBJ whole genome shotgun (WGS) entry which is preliminary data.</text>
</comment>
<dbReference type="OrthoDB" id="675330at2"/>
<accession>A0A327QLB3</accession>
<reference evidence="3 4" key="1">
    <citation type="submission" date="2018-06" db="EMBL/GenBank/DDBJ databases">
        <title>Genomic Encyclopedia of Archaeal and Bacterial Type Strains, Phase II (KMG-II): from individual species to whole genera.</title>
        <authorList>
            <person name="Goeker M."/>
        </authorList>
    </citation>
    <scope>NUCLEOTIDE SEQUENCE [LARGE SCALE GENOMIC DNA]</scope>
    <source>
        <strain evidence="3 4">DSM 23857</strain>
    </source>
</reference>
<evidence type="ECO:0000313" key="3">
    <source>
        <dbReference type="EMBL" id="RAJ04133.1"/>
    </source>
</evidence>
<evidence type="ECO:0000313" key="4">
    <source>
        <dbReference type="Proteomes" id="UP000249547"/>
    </source>
</evidence>
<proteinExistence type="predicted"/>
<dbReference type="EMBL" id="QLLL01000005">
    <property type="protein sequence ID" value="RAJ04133.1"/>
    <property type="molecule type" value="Genomic_DNA"/>
</dbReference>
<dbReference type="AlphaFoldDB" id="A0A327QLB3"/>
<dbReference type="Proteomes" id="UP000249547">
    <property type="component" value="Unassembled WGS sequence"/>
</dbReference>